<keyword evidence="4" id="KW-1185">Reference proteome</keyword>
<dbReference type="InterPro" id="IPR034686">
    <property type="entry name" value="Terpene_cyclase-like_2"/>
</dbReference>
<protein>
    <recommendedName>
        <fullName evidence="2">Terpene synthase</fullName>
        <ecNumber evidence="2">4.2.3.-</ecNumber>
    </recommendedName>
</protein>
<evidence type="ECO:0000256" key="2">
    <source>
        <dbReference type="RuleBase" id="RU366034"/>
    </source>
</evidence>
<dbReference type="SFLD" id="SFLDG01020">
    <property type="entry name" value="Terpene_Cyclase_Like_2"/>
    <property type="match status" value="1"/>
</dbReference>
<name>A0ABS1LZZ8_9NOCA</name>
<dbReference type="InterPro" id="IPR008949">
    <property type="entry name" value="Isoprenoid_synthase_dom_sf"/>
</dbReference>
<proteinExistence type="inferred from homology"/>
<keyword evidence="1 2" id="KW-0456">Lyase</keyword>
<sequence length="281" mass="31632">MDLVRTQALRWAHRFGLDTGGHFEKTCCWSCAAYALPAAPLEVVDLAAKLIGWMFVFDDVYGEGTDPTEAMEVFDTCERILRGAPAPADNRYLLALSDFRDQCRRLAGESWMDRFATSMRMFFHGCLFEMTYRQTARTPSPEAYHYLRTLSIGLFPPFDLLDLACGEISPANLRLFREVRQTSAVLCAIVNDLYSAGKEEDSLNFVPVLSAGRTLSTALDDIVDLYTRLLDQQAAQIAELVDLPELDAAERRVAYSLREWVHGNYAWTKLCARYTLPATAA</sequence>
<dbReference type="EMBL" id="JAERRJ010000002">
    <property type="protein sequence ID" value="MBL1073820.1"/>
    <property type="molecule type" value="Genomic_DNA"/>
</dbReference>
<evidence type="ECO:0000313" key="4">
    <source>
        <dbReference type="Proteomes" id="UP000602198"/>
    </source>
</evidence>
<keyword evidence="2" id="KW-0460">Magnesium</keyword>
<comment type="similarity">
    <text evidence="2">Belongs to the terpene synthase family.</text>
</comment>
<dbReference type="Gene3D" id="1.10.600.10">
    <property type="entry name" value="Farnesyl Diphosphate Synthase"/>
    <property type="match status" value="1"/>
</dbReference>
<keyword evidence="2" id="KW-0479">Metal-binding</keyword>
<organism evidence="3 4">
    <name type="scientific">Nocardia acididurans</name>
    <dbReference type="NCBI Taxonomy" id="2802282"/>
    <lineage>
        <taxon>Bacteria</taxon>
        <taxon>Bacillati</taxon>
        <taxon>Actinomycetota</taxon>
        <taxon>Actinomycetes</taxon>
        <taxon>Mycobacteriales</taxon>
        <taxon>Nocardiaceae</taxon>
        <taxon>Nocardia</taxon>
    </lineage>
</organism>
<dbReference type="SUPFAM" id="SSF48576">
    <property type="entry name" value="Terpenoid synthases"/>
    <property type="match status" value="1"/>
</dbReference>
<dbReference type="Pfam" id="PF19086">
    <property type="entry name" value="Terpene_syn_C_2"/>
    <property type="match status" value="1"/>
</dbReference>
<gene>
    <name evidence="3" type="ORF">JK358_05390</name>
</gene>
<dbReference type="SFLD" id="SFLDS00005">
    <property type="entry name" value="Isoprenoid_Synthase_Type_I"/>
    <property type="match status" value="1"/>
</dbReference>
<accession>A0ABS1LZZ8</accession>
<evidence type="ECO:0000313" key="3">
    <source>
        <dbReference type="EMBL" id="MBL1073820.1"/>
    </source>
</evidence>
<reference evidence="3 4" key="1">
    <citation type="submission" date="2021-01" db="EMBL/GenBank/DDBJ databases">
        <title>WGS of actinomycetes isolated from Thailand.</title>
        <authorList>
            <person name="Thawai C."/>
        </authorList>
    </citation>
    <scope>NUCLEOTIDE SEQUENCE [LARGE SCALE GENOMIC DNA]</scope>
    <source>
        <strain evidence="3 4">LPG 2</strain>
    </source>
</reference>
<dbReference type="PANTHER" id="PTHR35201:SF4">
    <property type="entry name" value="BETA-PINACENE SYNTHASE-RELATED"/>
    <property type="match status" value="1"/>
</dbReference>
<dbReference type="EC" id="4.2.3.-" evidence="2"/>
<comment type="cofactor">
    <cofactor evidence="2">
        <name>Mg(2+)</name>
        <dbReference type="ChEBI" id="CHEBI:18420"/>
    </cofactor>
</comment>
<dbReference type="RefSeq" id="WP_201944330.1">
    <property type="nucleotide sequence ID" value="NZ_JAERRJ010000002.1"/>
</dbReference>
<evidence type="ECO:0000256" key="1">
    <source>
        <dbReference type="ARBA" id="ARBA00023239"/>
    </source>
</evidence>
<dbReference type="Proteomes" id="UP000602198">
    <property type="component" value="Unassembled WGS sequence"/>
</dbReference>
<comment type="caution">
    <text evidence="3">The sequence shown here is derived from an EMBL/GenBank/DDBJ whole genome shotgun (WGS) entry which is preliminary data.</text>
</comment>
<dbReference type="PANTHER" id="PTHR35201">
    <property type="entry name" value="TERPENE SYNTHASE"/>
    <property type="match status" value="1"/>
</dbReference>